<dbReference type="Gene3D" id="2.170.130.10">
    <property type="entry name" value="TonB-dependent receptor, plug domain"/>
    <property type="match status" value="1"/>
</dbReference>
<gene>
    <name evidence="10" type="ORF">A4R26_09925</name>
</gene>
<organism evidence="10 11">
    <name type="scientific">Niastella populi</name>
    <dbReference type="NCBI Taxonomy" id="550983"/>
    <lineage>
        <taxon>Bacteria</taxon>
        <taxon>Pseudomonadati</taxon>
        <taxon>Bacteroidota</taxon>
        <taxon>Chitinophagia</taxon>
        <taxon>Chitinophagales</taxon>
        <taxon>Chitinophagaceae</taxon>
        <taxon>Niastella</taxon>
    </lineage>
</organism>
<name>A0A1V9EIL1_9BACT</name>
<reference evidence="11" key="1">
    <citation type="submission" date="2016-04" db="EMBL/GenBank/DDBJ databases">
        <authorList>
            <person name="Chen L."/>
            <person name="Zhuang W."/>
            <person name="Wang G."/>
        </authorList>
    </citation>
    <scope>NUCLEOTIDE SEQUENCE [LARGE SCALE GENOMIC DNA]</scope>
    <source>
        <strain evidence="11">208</strain>
    </source>
</reference>
<feature type="chain" id="PRO_5013184288" description="TonB-dependent receptor plug domain-containing protein" evidence="8">
    <location>
        <begin position="26"/>
        <end position="996"/>
    </location>
</feature>
<dbReference type="OrthoDB" id="9768177at2"/>
<dbReference type="Pfam" id="PF07715">
    <property type="entry name" value="Plug"/>
    <property type="match status" value="1"/>
</dbReference>
<dbReference type="STRING" id="550983.A4R26_09925"/>
<keyword evidence="8" id="KW-0732">Signal</keyword>
<feature type="domain" description="TonB-dependent receptor plug" evidence="9">
    <location>
        <begin position="119"/>
        <end position="245"/>
    </location>
</feature>
<evidence type="ECO:0000259" key="9">
    <source>
        <dbReference type="Pfam" id="PF07715"/>
    </source>
</evidence>
<evidence type="ECO:0000313" key="11">
    <source>
        <dbReference type="Proteomes" id="UP000192276"/>
    </source>
</evidence>
<evidence type="ECO:0000313" key="10">
    <source>
        <dbReference type="EMBL" id="OQP45794.1"/>
    </source>
</evidence>
<comment type="similarity">
    <text evidence="7">Belongs to the TonB-dependent receptor family.</text>
</comment>
<dbReference type="EMBL" id="LWBP01000254">
    <property type="protein sequence ID" value="OQP45794.1"/>
    <property type="molecule type" value="Genomic_DNA"/>
</dbReference>
<evidence type="ECO:0000256" key="3">
    <source>
        <dbReference type="ARBA" id="ARBA00022452"/>
    </source>
</evidence>
<evidence type="ECO:0000256" key="7">
    <source>
        <dbReference type="PROSITE-ProRule" id="PRU01360"/>
    </source>
</evidence>
<dbReference type="AlphaFoldDB" id="A0A1V9EIL1"/>
<proteinExistence type="inferred from homology"/>
<keyword evidence="3 7" id="KW-1134">Transmembrane beta strand</keyword>
<evidence type="ECO:0000256" key="2">
    <source>
        <dbReference type="ARBA" id="ARBA00022448"/>
    </source>
</evidence>
<dbReference type="NCBIfam" id="TIGR04056">
    <property type="entry name" value="OMP_RagA_SusC"/>
    <property type="match status" value="1"/>
</dbReference>
<dbReference type="InterPro" id="IPR023997">
    <property type="entry name" value="TonB-dep_OMP_SusC/RagA_CS"/>
</dbReference>
<dbReference type="SUPFAM" id="SSF49464">
    <property type="entry name" value="Carboxypeptidase regulatory domain-like"/>
    <property type="match status" value="1"/>
</dbReference>
<comment type="subcellular location">
    <subcellularLocation>
        <location evidence="1 7">Cell outer membrane</location>
        <topology evidence="1 7">Multi-pass membrane protein</topology>
    </subcellularLocation>
</comment>
<dbReference type="InterPro" id="IPR008969">
    <property type="entry name" value="CarboxyPept-like_regulatory"/>
</dbReference>
<keyword evidence="11" id="KW-1185">Reference proteome</keyword>
<evidence type="ECO:0000256" key="1">
    <source>
        <dbReference type="ARBA" id="ARBA00004571"/>
    </source>
</evidence>
<dbReference type="SUPFAM" id="SSF56935">
    <property type="entry name" value="Porins"/>
    <property type="match status" value="1"/>
</dbReference>
<evidence type="ECO:0000256" key="8">
    <source>
        <dbReference type="SAM" id="SignalP"/>
    </source>
</evidence>
<protein>
    <recommendedName>
        <fullName evidence="9">TonB-dependent receptor plug domain-containing protein</fullName>
    </recommendedName>
</protein>
<dbReference type="InterPro" id="IPR012910">
    <property type="entry name" value="Plug_dom"/>
</dbReference>
<evidence type="ECO:0000256" key="6">
    <source>
        <dbReference type="ARBA" id="ARBA00023237"/>
    </source>
</evidence>
<feature type="signal peptide" evidence="8">
    <location>
        <begin position="1"/>
        <end position="25"/>
    </location>
</feature>
<dbReference type="Gene3D" id="2.60.40.1120">
    <property type="entry name" value="Carboxypeptidase-like, regulatory domain"/>
    <property type="match status" value="1"/>
</dbReference>
<dbReference type="NCBIfam" id="TIGR04057">
    <property type="entry name" value="SusC_RagA_signa"/>
    <property type="match status" value="1"/>
</dbReference>
<keyword evidence="4 7" id="KW-0812">Transmembrane</keyword>
<keyword evidence="6 7" id="KW-0998">Cell outer membrane</keyword>
<dbReference type="Gene3D" id="2.40.170.20">
    <property type="entry name" value="TonB-dependent receptor, beta-barrel domain"/>
    <property type="match status" value="1"/>
</dbReference>
<dbReference type="RefSeq" id="WP_081171581.1">
    <property type="nucleotide sequence ID" value="NZ_LWBP01000254.1"/>
</dbReference>
<dbReference type="GO" id="GO:0009279">
    <property type="term" value="C:cell outer membrane"/>
    <property type="evidence" value="ECO:0007669"/>
    <property type="project" value="UniProtKB-SubCell"/>
</dbReference>
<dbReference type="InterPro" id="IPR039426">
    <property type="entry name" value="TonB-dep_rcpt-like"/>
</dbReference>
<dbReference type="Proteomes" id="UP000192276">
    <property type="component" value="Unassembled WGS sequence"/>
</dbReference>
<evidence type="ECO:0000256" key="5">
    <source>
        <dbReference type="ARBA" id="ARBA00023136"/>
    </source>
</evidence>
<dbReference type="InterPro" id="IPR023996">
    <property type="entry name" value="TonB-dep_OMP_SusC/RagA"/>
</dbReference>
<comment type="caution">
    <text evidence="10">The sequence shown here is derived from an EMBL/GenBank/DDBJ whole genome shotgun (WGS) entry which is preliminary data.</text>
</comment>
<dbReference type="Pfam" id="PF13715">
    <property type="entry name" value="CarbopepD_reg_2"/>
    <property type="match status" value="1"/>
</dbReference>
<keyword evidence="5 7" id="KW-0472">Membrane</keyword>
<dbReference type="InterPro" id="IPR037066">
    <property type="entry name" value="Plug_dom_sf"/>
</dbReference>
<accession>A0A1V9EIL1</accession>
<dbReference type="PROSITE" id="PS52016">
    <property type="entry name" value="TONB_DEPENDENT_REC_3"/>
    <property type="match status" value="1"/>
</dbReference>
<dbReference type="InterPro" id="IPR036942">
    <property type="entry name" value="Beta-barrel_TonB_sf"/>
</dbReference>
<evidence type="ECO:0000256" key="4">
    <source>
        <dbReference type="ARBA" id="ARBA00022692"/>
    </source>
</evidence>
<keyword evidence="2 7" id="KW-0813">Transport</keyword>
<sequence>MPSKRLLKATLLPLLTVIYSLNVYAQTRQITGNIKDSKGAGIIGASVVIKDAQGGTTTGTDGFFRLTVPDATKTLTVSAVGFSSQDVDISSTTTVDIVLVESQSSLNEVVVVGYGTVRRRDITGAVSSITAKDFNRGQINTPEQLLQGKVPGLQITNSSGQPGGLTIVKIRGNNSIRTGNTPLYVVDGIPLDGRTARPEFAPSGLGTTPASDPLTFINPNEISDVQVLKDASASAIYGSRGANGVVLITTKKGSSGPARVDVNVSAGFSDVMRRIDVLDAGEYRSALAKYGAPLSDSGANVDPFDEILRSSFTQNYSVALSGGSENARYRASFFMGDQDGIILKTNLKKYTGNFNGQYKFLDKRLSIDFGVSASHVGESISPISQDAGSGGNLISLALIWNPTLQLRRSNGLYNQENPSGQINPLAFSDAYTDIVDITTLLGNFNAAYKFTDWLEYRMLYGVNYGRGSRKAEIQGWIKGTGGNADGKGLAGVFDRYLFSQTLTHTLNFNRDLSDDFSLNALAGFEYWKTSYYGGGSTVFEFPYNLQQDNRINIHYYDNMAAGKQGNLNTTSFRDPLVEIQSYFARAIMSFRDKYALTATFRRDGSSKFGSNNKYANFPSVAAAWTLTNEDFLKNNKLFNLLKLRIGYGSTGNQEFAADAALEVYRYTNNATLSTVHFGNDDLKWETVKSVNAGVDFQLLNGRIYGSVDYFNKKTTDPIILLTIAQPSGSATQYKNVDGAHVKNNGVELTLGADIIEGKDFTWSANGNVTFLKNRFVYPEAGTVPFILTGALHGQGTSGAFSEAIANGQPLNVFYLPVFTGFDKDGIGTYANNGSPEYVADPNPKAYMGFNTDIGYKKWNLNLGAHGQFGNKLYNNTAMSVLNISNIVGGRNIASGLVSTPENIANNIATSTRFLEKGSYVKLHNASLRYSFGSVGKYLKNLAVSASVNNVFVISKYKGFDPEVNVEKALNGVPSLGVDYIGYPTQRTYLLGVSFQL</sequence>